<dbReference type="Proteomes" id="UP000615446">
    <property type="component" value="Unassembled WGS sequence"/>
</dbReference>
<dbReference type="InterPro" id="IPR011990">
    <property type="entry name" value="TPR-like_helical_dom_sf"/>
</dbReference>
<dbReference type="Proteomes" id="UP000247702">
    <property type="component" value="Unassembled WGS sequence"/>
</dbReference>
<keyword evidence="1" id="KW-0547">Nucleotide-binding</keyword>
<evidence type="ECO:0000256" key="1">
    <source>
        <dbReference type="PROSITE-ProRule" id="PRU10141"/>
    </source>
</evidence>
<dbReference type="PRINTS" id="PR00109">
    <property type="entry name" value="TYRKINASE"/>
</dbReference>
<dbReference type="AlphaFoldDB" id="A0A2Z6R9G3"/>
<keyword evidence="5" id="KW-1185">Reference proteome</keyword>
<organism evidence="3 5">
    <name type="scientific">Rhizophagus clarus</name>
    <dbReference type="NCBI Taxonomy" id="94130"/>
    <lineage>
        <taxon>Eukaryota</taxon>
        <taxon>Fungi</taxon>
        <taxon>Fungi incertae sedis</taxon>
        <taxon>Mucoromycota</taxon>
        <taxon>Glomeromycotina</taxon>
        <taxon>Glomeromycetes</taxon>
        <taxon>Glomerales</taxon>
        <taxon>Glomeraceae</taxon>
        <taxon>Rhizophagus</taxon>
    </lineage>
</organism>
<dbReference type="GO" id="GO:0004674">
    <property type="term" value="F:protein serine/threonine kinase activity"/>
    <property type="evidence" value="ECO:0007669"/>
    <property type="project" value="TreeGrafter"/>
</dbReference>
<dbReference type="OrthoDB" id="10252171at2759"/>
<feature type="domain" description="Protein kinase" evidence="2">
    <location>
        <begin position="37"/>
        <end position="310"/>
    </location>
</feature>
<dbReference type="InterPro" id="IPR006597">
    <property type="entry name" value="Sel1-like"/>
</dbReference>
<proteinExistence type="predicted"/>
<gene>
    <name evidence="4" type="ORF">RCL2_003091800</name>
    <name evidence="3" type="ORF">RclHR1_00340008</name>
</gene>
<dbReference type="InterPro" id="IPR017441">
    <property type="entry name" value="Protein_kinase_ATP_BS"/>
</dbReference>
<reference evidence="3 5" key="1">
    <citation type="submission" date="2017-11" db="EMBL/GenBank/DDBJ databases">
        <title>The genome of Rhizophagus clarus HR1 reveals common genetic basis of auxotrophy among arbuscular mycorrhizal fungi.</title>
        <authorList>
            <person name="Kobayashi Y."/>
        </authorList>
    </citation>
    <scope>NUCLEOTIDE SEQUENCE [LARGE SCALE GENOMIC DNA]</scope>
    <source>
        <strain evidence="3 5">HR1</strain>
    </source>
</reference>
<dbReference type="EMBL" id="BLAL01000356">
    <property type="protein sequence ID" value="GET04621.1"/>
    <property type="molecule type" value="Genomic_DNA"/>
</dbReference>
<dbReference type="PROSITE" id="PS00107">
    <property type="entry name" value="PROTEIN_KINASE_ATP"/>
    <property type="match status" value="1"/>
</dbReference>
<dbReference type="InterPro" id="IPR000719">
    <property type="entry name" value="Prot_kinase_dom"/>
</dbReference>
<comment type="caution">
    <text evidence="3">The sequence shown here is derived from an EMBL/GenBank/DDBJ whole genome shotgun (WGS) entry which is preliminary data.</text>
</comment>
<dbReference type="SUPFAM" id="SSF81901">
    <property type="entry name" value="HCP-like"/>
    <property type="match status" value="2"/>
</dbReference>
<dbReference type="PANTHER" id="PTHR44329">
    <property type="entry name" value="SERINE/THREONINE-PROTEIN KINASE TNNI3K-RELATED"/>
    <property type="match status" value="1"/>
</dbReference>
<dbReference type="GO" id="GO:0005524">
    <property type="term" value="F:ATP binding"/>
    <property type="evidence" value="ECO:0007669"/>
    <property type="project" value="UniProtKB-UniRule"/>
</dbReference>
<dbReference type="Pfam" id="PF07714">
    <property type="entry name" value="PK_Tyr_Ser-Thr"/>
    <property type="match status" value="1"/>
</dbReference>
<dbReference type="InterPro" id="IPR001245">
    <property type="entry name" value="Ser-Thr/Tyr_kinase_cat_dom"/>
</dbReference>
<dbReference type="Gene3D" id="1.25.40.10">
    <property type="entry name" value="Tetratricopeptide repeat domain"/>
    <property type="match status" value="2"/>
</dbReference>
<dbReference type="SMART" id="SM00671">
    <property type="entry name" value="SEL1"/>
    <property type="match status" value="6"/>
</dbReference>
<dbReference type="Gene3D" id="3.30.200.20">
    <property type="entry name" value="Phosphorylase Kinase, domain 1"/>
    <property type="match status" value="1"/>
</dbReference>
<evidence type="ECO:0000259" key="2">
    <source>
        <dbReference type="PROSITE" id="PS50011"/>
    </source>
</evidence>
<dbReference type="InterPro" id="IPR011009">
    <property type="entry name" value="Kinase-like_dom_sf"/>
</dbReference>
<evidence type="ECO:0000313" key="3">
    <source>
        <dbReference type="EMBL" id="GBB99017.1"/>
    </source>
</evidence>
<evidence type="ECO:0000313" key="4">
    <source>
        <dbReference type="EMBL" id="GET04621.1"/>
    </source>
</evidence>
<dbReference type="Pfam" id="PF08238">
    <property type="entry name" value="Sel1"/>
    <property type="match status" value="6"/>
</dbReference>
<keyword evidence="4" id="KW-0808">Transferase</keyword>
<dbReference type="SUPFAM" id="SSF56112">
    <property type="entry name" value="Protein kinase-like (PK-like)"/>
    <property type="match status" value="1"/>
</dbReference>
<dbReference type="Gene3D" id="1.10.510.10">
    <property type="entry name" value="Transferase(Phosphotransferase) domain 1"/>
    <property type="match status" value="1"/>
</dbReference>
<evidence type="ECO:0000313" key="5">
    <source>
        <dbReference type="Proteomes" id="UP000247702"/>
    </source>
</evidence>
<sequence length="656" mass="76223">MSDNKKIHGNENTNEWANWIEEVIVDEHLNYYEYNQFSNIQEIGSGTFGKVYRANWKNSNQFALKSFFNLNNVTIREIVFELKVQRKMNFHDNIIRYYGITKLISENPDNNINYMLVLEYADSGNLRNYLKKNFSKLTWDDKYRMAYQLTCAVSFLHNEGIVHCDLNSDNILVHQNMIKLADSGLSKRIGASSNVQSNLSVMIPYVDPKIFNNQKNYNNQKAQIYLSNEKSDIYSVGVLLWEISSGRPPFYAESEQYDDNLILEIIQGLREEIVPNTPENYAKIYTRCWDSEPDNRPTMFQVVDWLKATIAKAEIIVENPKFSNSQKLNIASFLSTNNLKSQGELSQLIQNFNKVNIREIDPIAVSNEREKFSFIKGFNITVDEVNDLIFKSLEKGIESKLISERINECYNNYNTNSQEIYNWLLNNQDNSNSIFLLGYFNYKGIGTNKNYDKAFNLFLNASEQNHILAQFYIGHYYEVVIKDEISAFEYFENVANKNLIAGQVNIGYCYENGIGIEKSAKKAFYWYEKAANNGNIRALYNLGRYYESGIDIEKDYNKAFELFKQSAEGGYSDGISMLGYCYSNGIGTKIDKQKAFELYQKSANLEEKVAQYNLALMYEKGKVITKDIEKAIYWYQKSDKNGYYYAKKKLLKLKNQ</sequence>
<protein>
    <submittedName>
        <fullName evidence="4">Kinase-like domain-containing protein</fullName>
    </submittedName>
</protein>
<reference evidence="4" key="2">
    <citation type="submission" date="2019-10" db="EMBL/GenBank/DDBJ databases">
        <title>Conservation and host-specific expression of non-tandemly repeated heterogenous ribosome RNA gene in arbuscular mycorrhizal fungi.</title>
        <authorList>
            <person name="Maeda T."/>
            <person name="Kobayashi Y."/>
            <person name="Nakagawa T."/>
            <person name="Ezawa T."/>
            <person name="Yamaguchi K."/>
            <person name="Bino T."/>
            <person name="Nishimoto Y."/>
            <person name="Shigenobu S."/>
            <person name="Kawaguchi M."/>
        </authorList>
    </citation>
    <scope>NUCLEOTIDE SEQUENCE</scope>
    <source>
        <strain evidence="4">HR1</strain>
    </source>
</reference>
<dbReference type="EMBL" id="BEXD01002668">
    <property type="protein sequence ID" value="GBB99017.1"/>
    <property type="molecule type" value="Genomic_DNA"/>
</dbReference>
<keyword evidence="1" id="KW-0067">ATP-binding</keyword>
<accession>A0A2Z6R9G3</accession>
<dbReference type="InterPro" id="IPR051681">
    <property type="entry name" value="Ser/Thr_Kinases-Pseudokinases"/>
</dbReference>
<feature type="binding site" evidence="1">
    <location>
        <position position="65"/>
    </location>
    <ligand>
        <name>ATP</name>
        <dbReference type="ChEBI" id="CHEBI:30616"/>
    </ligand>
</feature>
<dbReference type="PROSITE" id="PS50011">
    <property type="entry name" value="PROTEIN_KINASE_DOM"/>
    <property type="match status" value="1"/>
</dbReference>
<name>A0A2Z6R9G3_9GLOM</name>
<keyword evidence="4" id="KW-0418">Kinase</keyword>